<keyword evidence="2" id="KW-1185">Reference proteome</keyword>
<reference evidence="1" key="1">
    <citation type="journal article" date="2023" name="IMA Fungus">
        <title>Comparative genomic study of the Penicillium genus elucidates a diverse pangenome and 15 lateral gene transfer events.</title>
        <authorList>
            <person name="Petersen C."/>
            <person name="Sorensen T."/>
            <person name="Nielsen M.R."/>
            <person name="Sondergaard T.E."/>
            <person name="Sorensen J.L."/>
            <person name="Fitzpatrick D.A."/>
            <person name="Frisvad J.C."/>
            <person name="Nielsen K.L."/>
        </authorList>
    </citation>
    <scope>NUCLEOTIDE SEQUENCE</scope>
    <source>
        <strain evidence="1">IBT 12815</strain>
    </source>
</reference>
<evidence type="ECO:0000313" key="2">
    <source>
        <dbReference type="Proteomes" id="UP001213799"/>
    </source>
</evidence>
<dbReference type="GeneID" id="81587303"/>
<dbReference type="AlphaFoldDB" id="A0AAD6E758"/>
<gene>
    <name evidence="1" type="ORF">N7537_006004</name>
</gene>
<dbReference type="EMBL" id="JAQJAE010000003">
    <property type="protein sequence ID" value="KAJ5603048.1"/>
    <property type="molecule type" value="Genomic_DNA"/>
</dbReference>
<accession>A0AAD6E758</accession>
<organism evidence="1 2">
    <name type="scientific">Penicillium hordei</name>
    <dbReference type="NCBI Taxonomy" id="40994"/>
    <lineage>
        <taxon>Eukaryota</taxon>
        <taxon>Fungi</taxon>
        <taxon>Dikarya</taxon>
        <taxon>Ascomycota</taxon>
        <taxon>Pezizomycotina</taxon>
        <taxon>Eurotiomycetes</taxon>
        <taxon>Eurotiomycetidae</taxon>
        <taxon>Eurotiales</taxon>
        <taxon>Aspergillaceae</taxon>
        <taxon>Penicillium</taxon>
    </lineage>
</organism>
<protein>
    <submittedName>
        <fullName evidence="1">Uncharacterized protein</fullName>
    </submittedName>
</protein>
<dbReference type="Proteomes" id="UP001213799">
    <property type="component" value="Unassembled WGS sequence"/>
</dbReference>
<comment type="caution">
    <text evidence="1">The sequence shown here is derived from an EMBL/GenBank/DDBJ whole genome shotgun (WGS) entry which is preliminary data.</text>
</comment>
<reference evidence="1" key="2">
    <citation type="submission" date="2023-01" db="EMBL/GenBank/DDBJ databases">
        <authorList>
            <person name="Petersen C."/>
        </authorList>
    </citation>
    <scope>NUCLEOTIDE SEQUENCE</scope>
    <source>
        <strain evidence="1">IBT 12815</strain>
    </source>
</reference>
<evidence type="ECO:0000313" key="1">
    <source>
        <dbReference type="EMBL" id="KAJ5603048.1"/>
    </source>
</evidence>
<sequence>MTLTDFIRLSNDEKGNVLNQEAWGIERHQRKWDEYWYQRGELRPRLDGIEGSLKTPITRSCRVWCESRPAAISQDLQPF</sequence>
<dbReference type="RefSeq" id="XP_056752846.1">
    <property type="nucleotide sequence ID" value="XM_056897061.1"/>
</dbReference>
<name>A0AAD6E758_9EURO</name>
<proteinExistence type="predicted"/>